<evidence type="ECO:0000313" key="11">
    <source>
        <dbReference type="Proteomes" id="UP000827892"/>
    </source>
</evidence>
<dbReference type="Gene3D" id="3.30.40.10">
    <property type="entry name" value="Zinc/RING finger domain, C3HC4 (zinc finger)"/>
    <property type="match status" value="2"/>
</dbReference>
<dbReference type="SUPFAM" id="SSF57903">
    <property type="entry name" value="FYVE/PHD zinc finger"/>
    <property type="match status" value="2"/>
</dbReference>
<dbReference type="GO" id="GO:0016589">
    <property type="term" value="C:NURF complex"/>
    <property type="evidence" value="ECO:0007669"/>
    <property type="project" value="InterPro"/>
</dbReference>
<feature type="domain" description="PHD-type" evidence="9">
    <location>
        <begin position="570"/>
        <end position="621"/>
    </location>
</feature>
<dbReference type="InterPro" id="IPR018359">
    <property type="entry name" value="Bromodomain_CS"/>
</dbReference>
<dbReference type="CDD" id="cd15560">
    <property type="entry name" value="PHD2_3_BPTF"/>
    <property type="match status" value="1"/>
</dbReference>
<dbReference type="GO" id="GO:0006357">
    <property type="term" value="P:regulation of transcription by RNA polymerase II"/>
    <property type="evidence" value="ECO:0007669"/>
    <property type="project" value="InterPro"/>
</dbReference>
<evidence type="ECO:0000256" key="4">
    <source>
        <dbReference type="ARBA" id="ARBA00023117"/>
    </source>
</evidence>
<feature type="compositionally biased region" description="Basic residues" evidence="7">
    <location>
        <begin position="402"/>
        <end position="413"/>
    </location>
</feature>
<dbReference type="Proteomes" id="UP000827892">
    <property type="component" value="Chromosome II"/>
</dbReference>
<reference evidence="10 11" key="1">
    <citation type="submission" date="2022-05" db="EMBL/GenBank/DDBJ databases">
        <title>Chromosome-level reference genomes for two strains of Caenorhabditis briggsae: an improved platform for comparative genomics.</title>
        <authorList>
            <person name="Stevens L."/>
            <person name="Andersen E.C."/>
        </authorList>
    </citation>
    <scope>NUCLEOTIDE SEQUENCE [LARGE SCALE GENOMIC DNA]</scope>
    <source>
        <strain evidence="10">QX1410_ONT</strain>
        <tissue evidence="10">Whole-organism</tissue>
    </source>
</reference>
<evidence type="ECO:0000259" key="8">
    <source>
        <dbReference type="PROSITE" id="PS50014"/>
    </source>
</evidence>
<accession>A0AAE9DHH7</accession>
<sequence length="802" mass="92026">MRRAEEAANVVDEDDQPPIIPRYDPPAAIQQQQIPIRQVYTGQQVIRAVPSAAGKGNVIFLKSSDGGTQKMLVRQAGKPEFSKKEGFAPGTVLTGGTRVVAVRQQGGQPIRQIYTGNSLQNSNSTRFVRVQQPQQQVLRRVVPQRAVQFQEQQYVDPDGQTPPPQPPQRYIMQTTSGGPPKMPRTIVPRGGMTMQMVQQQQNNNPRRFVPARNKPRTAITYGDFLASRGYQDGSKFMMQTKPTFLPFEFNEEEEREINEAIAREEEWMRLEEEKKIGGFDASGNPIRSFSSANDPNRAAPYVSNLLPSINDTPDDKVIKQVLDVMFSQVCRWDRQYGWSKTHMKRARAKNDSDKIHLRKARLTQREIMISEHMERLKKEINKRRTKMENEAEQMCGLLTPWRKSRSRPHRKASAAKPKAEVKKEVINPADITLGGDTYDYEKEQKPTDSIASGVSRRRRTSANLSKSESEDKSDSQPRGNKERRTSQEQIHRVVYFSPGTAVPMEIDMAMSHCTCQQPFDANRFYVQCDMCARWYHGDCVNITEKMALKFEQWTCEQCIEEQERVKEQPALYCVCKKPYDDTKFYVGCDSCQGWFHPECVGTTREQAEQAADYNCPSCRDGYESEASEASVASRASVELTRADYCFVNELLELLNEHRMNTPFRTPVDLTEFPDYTQYVKKPIDLTIIGKKVHDLEYQYLGHFVNDVNLMFENAKTYNPKDSAIFKCAETIQEVFDKKLMAVREQMTANQQMLLFQQNHHDPMSTARKRVQSESQKTVDSLDIDPDQLLPFDPSVMMYFGYQ</sequence>
<evidence type="ECO:0000256" key="3">
    <source>
        <dbReference type="ARBA" id="ARBA00022833"/>
    </source>
</evidence>
<feature type="region of interest" description="Disordered" evidence="7">
    <location>
        <begin position="400"/>
        <end position="489"/>
    </location>
</feature>
<dbReference type="InterPro" id="IPR001487">
    <property type="entry name" value="Bromodomain"/>
</dbReference>
<evidence type="ECO:0000256" key="6">
    <source>
        <dbReference type="PROSITE-ProRule" id="PRU00146"/>
    </source>
</evidence>
<keyword evidence="3" id="KW-0862">Zinc</keyword>
<dbReference type="SUPFAM" id="SSF47370">
    <property type="entry name" value="Bromodomain"/>
    <property type="match status" value="1"/>
</dbReference>
<evidence type="ECO:0000313" key="10">
    <source>
        <dbReference type="EMBL" id="ULU04705.1"/>
    </source>
</evidence>
<dbReference type="SMART" id="SM00297">
    <property type="entry name" value="BROMO"/>
    <property type="match status" value="1"/>
</dbReference>
<feature type="domain" description="PHD-type" evidence="9">
    <location>
        <begin position="510"/>
        <end position="561"/>
    </location>
</feature>
<evidence type="ECO:0000256" key="5">
    <source>
        <dbReference type="PROSITE-ProRule" id="PRU00035"/>
    </source>
</evidence>
<gene>
    <name evidence="10" type="ORF">L3Y34_017456</name>
</gene>
<dbReference type="InterPro" id="IPR011011">
    <property type="entry name" value="Znf_FYVE_PHD"/>
</dbReference>
<dbReference type="PROSITE" id="PS00633">
    <property type="entry name" value="BROMODOMAIN_1"/>
    <property type="match status" value="1"/>
</dbReference>
<name>A0AAE9DHH7_CAEBR</name>
<feature type="domain" description="Bromo" evidence="8">
    <location>
        <begin position="655"/>
        <end position="725"/>
    </location>
</feature>
<dbReference type="Gene3D" id="1.20.920.10">
    <property type="entry name" value="Bromodomain-like"/>
    <property type="match status" value="1"/>
</dbReference>
<feature type="compositionally biased region" description="Basic and acidic residues" evidence="7">
    <location>
        <begin position="467"/>
        <end position="489"/>
    </location>
</feature>
<dbReference type="PROSITE" id="PS50016">
    <property type="entry name" value="ZF_PHD_2"/>
    <property type="match status" value="2"/>
</dbReference>
<dbReference type="InterPro" id="IPR001965">
    <property type="entry name" value="Znf_PHD"/>
</dbReference>
<evidence type="ECO:0000256" key="1">
    <source>
        <dbReference type="ARBA" id="ARBA00022723"/>
    </source>
</evidence>
<dbReference type="EMBL" id="CP090892">
    <property type="protein sequence ID" value="ULU04705.1"/>
    <property type="molecule type" value="Genomic_DNA"/>
</dbReference>
<organism evidence="10 11">
    <name type="scientific">Caenorhabditis briggsae</name>
    <dbReference type="NCBI Taxonomy" id="6238"/>
    <lineage>
        <taxon>Eukaryota</taxon>
        <taxon>Metazoa</taxon>
        <taxon>Ecdysozoa</taxon>
        <taxon>Nematoda</taxon>
        <taxon>Chromadorea</taxon>
        <taxon>Rhabditida</taxon>
        <taxon>Rhabditina</taxon>
        <taxon>Rhabditomorpha</taxon>
        <taxon>Rhabditoidea</taxon>
        <taxon>Rhabditidae</taxon>
        <taxon>Peloderinae</taxon>
        <taxon>Caenorhabditis</taxon>
    </lineage>
</organism>
<dbReference type="AlphaFoldDB" id="A0AAE9DHH7"/>
<dbReference type="CDD" id="cd05509">
    <property type="entry name" value="Bromo_gcn5_like"/>
    <property type="match status" value="1"/>
</dbReference>
<keyword evidence="2 6" id="KW-0863">Zinc-finger</keyword>
<dbReference type="InterPro" id="IPR036427">
    <property type="entry name" value="Bromodomain-like_sf"/>
</dbReference>
<evidence type="ECO:0000256" key="2">
    <source>
        <dbReference type="ARBA" id="ARBA00022771"/>
    </source>
</evidence>
<dbReference type="GO" id="GO:0008270">
    <property type="term" value="F:zinc ion binding"/>
    <property type="evidence" value="ECO:0007669"/>
    <property type="project" value="UniProtKB-KW"/>
</dbReference>
<protein>
    <submittedName>
        <fullName evidence="10">Uncharacterized protein</fullName>
    </submittedName>
</protein>
<dbReference type="Pfam" id="PF00439">
    <property type="entry name" value="Bromodomain"/>
    <property type="match status" value="1"/>
</dbReference>
<evidence type="ECO:0000259" key="9">
    <source>
        <dbReference type="PROSITE" id="PS50016"/>
    </source>
</evidence>
<dbReference type="Pfam" id="PF00628">
    <property type="entry name" value="PHD"/>
    <property type="match status" value="2"/>
</dbReference>
<dbReference type="InterPro" id="IPR013083">
    <property type="entry name" value="Znf_RING/FYVE/PHD"/>
</dbReference>
<proteinExistence type="predicted"/>
<dbReference type="PROSITE" id="PS50014">
    <property type="entry name" value="BROMODOMAIN_2"/>
    <property type="match status" value="1"/>
</dbReference>
<keyword evidence="1" id="KW-0479">Metal-binding</keyword>
<dbReference type="InterPro" id="IPR038028">
    <property type="entry name" value="BPTF"/>
</dbReference>
<dbReference type="SMART" id="SM00249">
    <property type="entry name" value="PHD"/>
    <property type="match status" value="2"/>
</dbReference>
<dbReference type="InterPro" id="IPR019787">
    <property type="entry name" value="Znf_PHD-finger"/>
</dbReference>
<dbReference type="PANTHER" id="PTHR45975:SF2">
    <property type="entry name" value="NUCLEOSOME-REMODELING FACTOR SUBUNIT BPTF"/>
    <property type="match status" value="1"/>
</dbReference>
<dbReference type="PANTHER" id="PTHR45975">
    <property type="entry name" value="NUCLEOSOME-REMODELING FACTOR SUBUNIT BPTF"/>
    <property type="match status" value="1"/>
</dbReference>
<evidence type="ECO:0000256" key="7">
    <source>
        <dbReference type="SAM" id="MobiDB-lite"/>
    </source>
</evidence>
<keyword evidence="4 5" id="KW-0103">Bromodomain</keyword>
<dbReference type="PRINTS" id="PR00503">
    <property type="entry name" value="BROMODOMAIN"/>
</dbReference>